<dbReference type="GeneID" id="69013635"/>
<dbReference type="EMBL" id="WVTB01000019">
    <property type="protein sequence ID" value="KAF3808621.1"/>
    <property type="molecule type" value="Genomic_DNA"/>
</dbReference>
<feature type="domain" description="Secreted LysM effector LysM C-terminal" evidence="2">
    <location>
        <begin position="21"/>
        <end position="132"/>
    </location>
</feature>
<accession>A0A8H4CRM3</accession>
<evidence type="ECO:0000259" key="2">
    <source>
        <dbReference type="Pfam" id="PF25139"/>
    </source>
</evidence>
<dbReference type="Proteomes" id="UP000613401">
    <property type="component" value="Unassembled WGS sequence"/>
</dbReference>
<organism evidence="3 4">
    <name type="scientific">Colletotrichum gloeosporioides</name>
    <name type="common">Anthracnose fungus</name>
    <name type="synonym">Glomerella cingulata</name>
    <dbReference type="NCBI Taxonomy" id="474922"/>
    <lineage>
        <taxon>Eukaryota</taxon>
        <taxon>Fungi</taxon>
        <taxon>Dikarya</taxon>
        <taxon>Ascomycota</taxon>
        <taxon>Pezizomycotina</taxon>
        <taxon>Sordariomycetes</taxon>
        <taxon>Hypocreomycetidae</taxon>
        <taxon>Glomerellales</taxon>
        <taxon>Glomerellaceae</taxon>
        <taxon>Colletotrichum</taxon>
        <taxon>Colletotrichum gloeosporioides species complex</taxon>
    </lineage>
</organism>
<evidence type="ECO:0000256" key="1">
    <source>
        <dbReference type="SAM" id="SignalP"/>
    </source>
</evidence>
<comment type="caution">
    <text evidence="3">The sequence shown here is derived from an EMBL/GenBank/DDBJ whole genome shotgun (WGS) entry which is preliminary data.</text>
</comment>
<reference evidence="3" key="1">
    <citation type="journal article" date="2020" name="Phytopathology">
        <title>Genome sequence and comparative analysis of Colletotrichum gloeosporioides isolated from Liriodendron leaves.</title>
        <authorList>
            <person name="Fu F.F."/>
            <person name="Hao Z."/>
            <person name="Wang P."/>
            <person name="Lu Y."/>
            <person name="Xue L.J."/>
            <person name="Wei G."/>
            <person name="Tian Y."/>
            <person name="Baishi H."/>
            <person name="Xu H."/>
            <person name="Shi J."/>
            <person name="Cheng T."/>
            <person name="Wang G."/>
            <person name="Yi Y."/>
            <person name="Chen J."/>
        </authorList>
    </citation>
    <scope>NUCLEOTIDE SEQUENCE</scope>
    <source>
        <strain evidence="3">Lc1</strain>
    </source>
</reference>
<gene>
    <name evidence="3" type="ORF">GCG54_00006487</name>
</gene>
<feature type="chain" id="PRO_5034457432" description="Secreted LysM effector LysM C-terminal domain-containing protein" evidence="1">
    <location>
        <begin position="21"/>
        <end position="134"/>
    </location>
</feature>
<keyword evidence="1" id="KW-0732">Signal</keyword>
<feature type="non-terminal residue" evidence="3">
    <location>
        <position position="1"/>
    </location>
</feature>
<dbReference type="Pfam" id="PF25139">
    <property type="entry name" value="LysM14_C"/>
    <property type="match status" value="1"/>
</dbReference>
<proteinExistence type="predicted"/>
<protein>
    <recommendedName>
        <fullName evidence="2">Secreted LysM effector LysM C-terminal domain-containing protein</fullName>
    </recommendedName>
</protein>
<evidence type="ECO:0000313" key="4">
    <source>
        <dbReference type="Proteomes" id="UP000613401"/>
    </source>
</evidence>
<sequence>MHFSTIGAVILATLCASSQAWEVVAYDNVNGCSANGNTRYRSITGASNLNGCMTFDNDMPGTGCREYQNGGATNGACVSGSLLPSSVILRAGRCIIWDQPGCQGRFIDTNGAVNGCSDFRAYGWGKIRSFKCFG</sequence>
<name>A0A8H4CRM3_COLGL</name>
<reference evidence="3" key="2">
    <citation type="submission" date="2020-03" db="EMBL/GenBank/DDBJ databases">
        <authorList>
            <person name="Fu F.-F."/>
            <person name="Chen J."/>
        </authorList>
    </citation>
    <scope>NUCLEOTIDE SEQUENCE</scope>
    <source>
        <strain evidence="3">Lc1</strain>
    </source>
</reference>
<dbReference type="AlphaFoldDB" id="A0A8H4CRM3"/>
<dbReference type="RefSeq" id="XP_045267780.1">
    <property type="nucleotide sequence ID" value="XM_045406488.1"/>
</dbReference>
<evidence type="ECO:0000313" key="3">
    <source>
        <dbReference type="EMBL" id="KAF3808621.1"/>
    </source>
</evidence>
<keyword evidence="4" id="KW-1185">Reference proteome</keyword>
<feature type="signal peptide" evidence="1">
    <location>
        <begin position="1"/>
        <end position="20"/>
    </location>
</feature>
<dbReference type="InterPro" id="IPR057277">
    <property type="entry name" value="LysM_C"/>
</dbReference>